<evidence type="ECO:0000313" key="4">
    <source>
        <dbReference type="WBParaSite" id="L893_g8082.t1"/>
    </source>
</evidence>
<keyword evidence="2" id="KW-0732">Signal</keyword>
<keyword evidence="1" id="KW-0472">Membrane</keyword>
<keyword evidence="1" id="KW-0812">Transmembrane</keyword>
<name>A0A1I8AQP6_9BILA</name>
<reference evidence="4" key="1">
    <citation type="submission" date="2016-11" db="UniProtKB">
        <authorList>
            <consortium name="WormBaseParasite"/>
        </authorList>
    </citation>
    <scope>IDENTIFICATION</scope>
</reference>
<feature type="chain" id="PRO_5009314982" evidence="2">
    <location>
        <begin position="20"/>
        <end position="139"/>
    </location>
</feature>
<organism evidence="3 4">
    <name type="scientific">Steinernema glaseri</name>
    <dbReference type="NCBI Taxonomy" id="37863"/>
    <lineage>
        <taxon>Eukaryota</taxon>
        <taxon>Metazoa</taxon>
        <taxon>Ecdysozoa</taxon>
        <taxon>Nematoda</taxon>
        <taxon>Chromadorea</taxon>
        <taxon>Rhabditida</taxon>
        <taxon>Tylenchina</taxon>
        <taxon>Panagrolaimomorpha</taxon>
        <taxon>Strongyloidoidea</taxon>
        <taxon>Steinernematidae</taxon>
        <taxon>Steinernema</taxon>
    </lineage>
</organism>
<feature type="signal peptide" evidence="2">
    <location>
        <begin position="1"/>
        <end position="19"/>
    </location>
</feature>
<sequence>MIQLHLFHCLLLLLPASQALDAYCYRQLYLDTPHPLPLKCPPEDWFTYYDCCEGYDHCCPYLKWPNLVFLILIILGLLLGCCCCCFFLIAESCKRRKRNNEKVEAITEQNRSEVQQERPEEPFQHTAYYHNFDIIGTEV</sequence>
<dbReference type="AlphaFoldDB" id="A0A1I8AQP6"/>
<proteinExistence type="predicted"/>
<accession>A0A1I8AQP6</accession>
<evidence type="ECO:0000256" key="1">
    <source>
        <dbReference type="SAM" id="Phobius"/>
    </source>
</evidence>
<evidence type="ECO:0000313" key="3">
    <source>
        <dbReference type="Proteomes" id="UP000095287"/>
    </source>
</evidence>
<keyword evidence="3" id="KW-1185">Reference proteome</keyword>
<dbReference type="WBParaSite" id="L893_g8082.t1">
    <property type="protein sequence ID" value="L893_g8082.t1"/>
    <property type="gene ID" value="L893_g8082"/>
</dbReference>
<keyword evidence="1" id="KW-1133">Transmembrane helix</keyword>
<feature type="transmembrane region" description="Helical" evidence="1">
    <location>
        <begin position="67"/>
        <end position="90"/>
    </location>
</feature>
<evidence type="ECO:0000256" key="2">
    <source>
        <dbReference type="SAM" id="SignalP"/>
    </source>
</evidence>
<protein>
    <submittedName>
        <fullName evidence="4">CX domain-containing protein</fullName>
    </submittedName>
</protein>
<dbReference type="Proteomes" id="UP000095287">
    <property type="component" value="Unplaced"/>
</dbReference>